<dbReference type="AlphaFoldDB" id="V6M3T7"/>
<keyword evidence="7" id="KW-0333">Golgi apparatus</keyword>
<evidence type="ECO:0000256" key="2">
    <source>
        <dbReference type="ARBA" id="ARBA00004555"/>
    </source>
</evidence>
<keyword evidence="10" id="KW-1185">Reference proteome</keyword>
<evidence type="ECO:0000256" key="6">
    <source>
        <dbReference type="ARBA" id="ARBA00022892"/>
    </source>
</evidence>
<sequence length="192" mass="21994">MRPFSRPLAAYDQRLRSRQPTQPCRPLFGYLLCEYFAHVQQRHRGLPADEYITACEQRLQALGVEAGARLWEQFCLRRLESTDRGVRAPLDLGSAQDVLNAVRAPFWAFLFGEDERRDVQQLRLKDNNGFYLIEREPATDQYISFPRDYSGIQPSAVLSGVIRAVLGCCGFESAVKVFLSEGLTYYEVVLHE</sequence>
<keyword evidence="4" id="KW-0813">Transport</keyword>
<organism evidence="8">
    <name type="scientific">Spironucleus salmonicida</name>
    <dbReference type="NCBI Taxonomy" id="348837"/>
    <lineage>
        <taxon>Eukaryota</taxon>
        <taxon>Metamonada</taxon>
        <taxon>Diplomonadida</taxon>
        <taxon>Hexamitidae</taxon>
        <taxon>Hexamitinae</taxon>
        <taxon>Spironucleus</taxon>
    </lineage>
</organism>
<dbReference type="GO" id="GO:0005783">
    <property type="term" value="C:endoplasmic reticulum"/>
    <property type="evidence" value="ECO:0007669"/>
    <property type="project" value="UniProtKB-SubCell"/>
</dbReference>
<dbReference type="InterPro" id="IPR024096">
    <property type="entry name" value="NO_sig/Golgi_transp_ligand-bd"/>
</dbReference>
<evidence type="ECO:0000256" key="3">
    <source>
        <dbReference type="ARBA" id="ARBA00006218"/>
    </source>
</evidence>
<dbReference type="Pfam" id="PF04051">
    <property type="entry name" value="TRAPP"/>
    <property type="match status" value="1"/>
</dbReference>
<dbReference type="SUPFAM" id="SSF111126">
    <property type="entry name" value="Ligand-binding domain in the NO signalling and Golgi transport"/>
    <property type="match status" value="1"/>
</dbReference>
<dbReference type="Proteomes" id="UP000018208">
    <property type="component" value="Unassembled WGS sequence"/>
</dbReference>
<dbReference type="GO" id="GO:1990071">
    <property type="term" value="C:TRAPPII protein complex"/>
    <property type="evidence" value="ECO:0007669"/>
    <property type="project" value="TreeGrafter"/>
</dbReference>
<dbReference type="VEuPathDB" id="GiardiaDB:SS50377_22981"/>
<dbReference type="GO" id="GO:1990070">
    <property type="term" value="C:TRAPPI protein complex"/>
    <property type="evidence" value="ECO:0007669"/>
    <property type="project" value="TreeGrafter"/>
</dbReference>
<dbReference type="OrthoDB" id="10254842at2759"/>
<comment type="similarity">
    <text evidence="3">Belongs to the TRAPP small subunits family. BET3 subfamily.</text>
</comment>
<accession>V6M3T7</accession>
<evidence type="ECO:0000256" key="7">
    <source>
        <dbReference type="ARBA" id="ARBA00023034"/>
    </source>
</evidence>
<reference evidence="8 9" key="1">
    <citation type="journal article" date="2014" name="PLoS Genet.">
        <title>The Genome of Spironucleus salmonicida Highlights a Fish Pathogen Adapted to Fluctuating Environments.</title>
        <authorList>
            <person name="Xu F."/>
            <person name="Jerlstrom-Hultqvist J."/>
            <person name="Einarsson E."/>
            <person name="Astvaldsson A."/>
            <person name="Svard S.G."/>
            <person name="Andersson J.O."/>
        </authorList>
    </citation>
    <scope>NUCLEOTIDE SEQUENCE</scope>
    <source>
        <strain evidence="9">ATCC 50377</strain>
    </source>
</reference>
<dbReference type="Gene3D" id="3.30.1380.20">
    <property type="entry name" value="Trafficking protein particle complex subunit 3"/>
    <property type="match status" value="1"/>
</dbReference>
<comment type="subcellular location">
    <subcellularLocation>
        <location evidence="1">Endoplasmic reticulum</location>
    </subcellularLocation>
    <subcellularLocation>
        <location evidence="2">Golgi apparatus</location>
    </subcellularLocation>
</comment>
<dbReference type="InterPro" id="IPR016696">
    <property type="entry name" value="TRAPP-I_su5"/>
</dbReference>
<reference evidence="9" key="2">
    <citation type="submission" date="2020-12" db="EMBL/GenBank/DDBJ databases">
        <title>New Spironucleus salmonicida genome in near-complete chromosomes.</title>
        <authorList>
            <person name="Xu F."/>
            <person name="Kurt Z."/>
            <person name="Jimenez-Gonzalez A."/>
            <person name="Astvaldsson A."/>
            <person name="Andersson J.O."/>
            <person name="Svard S.G."/>
        </authorList>
    </citation>
    <scope>NUCLEOTIDE SEQUENCE</scope>
    <source>
        <strain evidence="9">ATCC 50377</strain>
    </source>
</reference>
<dbReference type="PANTHER" id="PTHR20902">
    <property type="entry name" value="41-2 PROTEIN ANTIGEN-RELATED"/>
    <property type="match status" value="1"/>
</dbReference>
<evidence type="ECO:0000313" key="10">
    <source>
        <dbReference type="Proteomes" id="UP000018208"/>
    </source>
</evidence>
<dbReference type="GO" id="GO:1990072">
    <property type="term" value="C:TRAPPIII protein complex"/>
    <property type="evidence" value="ECO:0007669"/>
    <property type="project" value="TreeGrafter"/>
</dbReference>
<dbReference type="InterPro" id="IPR007194">
    <property type="entry name" value="TRAPP_component"/>
</dbReference>
<name>V6M3T7_9EUKA</name>
<dbReference type="EMBL" id="KI546014">
    <property type="protein sequence ID" value="EST47974.1"/>
    <property type="molecule type" value="Genomic_DNA"/>
</dbReference>
<evidence type="ECO:0000313" key="8">
    <source>
        <dbReference type="EMBL" id="EST47974.1"/>
    </source>
</evidence>
<keyword evidence="5" id="KW-0256">Endoplasmic reticulum</keyword>
<dbReference type="EMBL" id="AUWU02000003">
    <property type="protein sequence ID" value="KAH0575350.1"/>
    <property type="molecule type" value="Genomic_DNA"/>
</dbReference>
<evidence type="ECO:0000256" key="4">
    <source>
        <dbReference type="ARBA" id="ARBA00022448"/>
    </source>
</evidence>
<dbReference type="CDD" id="cd14943">
    <property type="entry name" value="TRAPPC5_Trs31"/>
    <property type="match status" value="1"/>
</dbReference>
<evidence type="ECO:0000256" key="1">
    <source>
        <dbReference type="ARBA" id="ARBA00004240"/>
    </source>
</evidence>
<proteinExistence type="inferred from homology"/>
<evidence type="ECO:0000313" key="9">
    <source>
        <dbReference type="EMBL" id="KAH0575350.1"/>
    </source>
</evidence>
<protein>
    <submittedName>
        <fullName evidence="9">TRAPPC5/Trs31</fullName>
    </submittedName>
    <submittedName>
        <fullName evidence="8">Transport protein particle (TRAPP) component</fullName>
    </submittedName>
</protein>
<dbReference type="GO" id="GO:0006888">
    <property type="term" value="P:endoplasmic reticulum to Golgi vesicle-mediated transport"/>
    <property type="evidence" value="ECO:0007669"/>
    <property type="project" value="TreeGrafter"/>
</dbReference>
<keyword evidence="6" id="KW-0931">ER-Golgi transport</keyword>
<gene>
    <name evidence="8" type="ORF">SS50377_11886</name>
    <name evidence="9" type="ORF">SS50377_22981</name>
</gene>
<evidence type="ECO:0000256" key="5">
    <source>
        <dbReference type="ARBA" id="ARBA00022824"/>
    </source>
</evidence>
<dbReference type="PANTHER" id="PTHR20902:SF0">
    <property type="entry name" value="TRAFFICKING PROTEIN PARTICLE COMPLEX SUBUNIT 5"/>
    <property type="match status" value="1"/>
</dbReference>